<dbReference type="EMBL" id="JQ979072">
    <property type="protein sequence ID" value="AFV95328.1"/>
    <property type="molecule type" value="Genomic_DNA"/>
</dbReference>
<evidence type="ECO:0000313" key="1">
    <source>
        <dbReference type="EMBL" id="AFV95328.1"/>
    </source>
</evidence>
<dbReference type="RefSeq" id="WP_013777662.1">
    <property type="nucleotide sequence ID" value="NC_015519.1"/>
</dbReference>
<dbReference type="PATRIC" id="fig|1209989.3.peg.648"/>
<organism evidence="1">
    <name type="scientific">Tepidanaerobacter acetatoxydans (strain DSM 21804 / JCM 16047 / Re1)</name>
    <dbReference type="NCBI Taxonomy" id="1209989"/>
    <lineage>
        <taxon>Bacteria</taxon>
        <taxon>Bacillati</taxon>
        <taxon>Bacillota</taxon>
        <taxon>Clostridia</taxon>
        <taxon>Thermosediminibacterales</taxon>
        <taxon>Tepidanaerobacteraceae</taxon>
        <taxon>Tepidanaerobacter</taxon>
    </lineage>
</organism>
<dbReference type="eggNOG" id="COG1810">
    <property type="taxonomic scope" value="Bacteria"/>
</dbReference>
<dbReference type="KEGG" id="tae:TepiRe1_0601"/>
<reference evidence="3" key="2">
    <citation type="journal article" date="2013" name="Genome Announc.">
        <title>First genome sequence of a syntrophic acetate-oxidizing bacterium, Tepidanaerobacter acetatoxydans strain Re1.</title>
        <authorList>
            <person name="Manzoor S."/>
            <person name="Bongcam-Rudloff E."/>
            <person name="Schnurer A."/>
            <person name="Muller B."/>
        </authorList>
    </citation>
    <scope>NUCLEOTIDE SEQUENCE [LARGE SCALE GENOMIC DNA]</scope>
    <source>
        <strain evidence="3">Re1</strain>
    </source>
</reference>
<evidence type="ECO:0000313" key="2">
    <source>
        <dbReference type="EMBL" id="CCP25292.1"/>
    </source>
</evidence>
<protein>
    <recommendedName>
        <fullName evidence="4">Thymidylate synthase</fullName>
    </recommendedName>
</protein>
<dbReference type="InterPro" id="IPR003745">
    <property type="entry name" value="DUF166"/>
</dbReference>
<reference evidence="1" key="3">
    <citation type="journal article" date="2013" name="MicrobiologyOpen">
        <title>First insights into the syntrophic acetate-oxidizing bacteria--a genetic study.</title>
        <authorList>
            <person name="Muller B."/>
            <person name="Sun L."/>
            <person name="Schnurer A."/>
        </authorList>
    </citation>
    <scope>NUCLEOTIDE SEQUENCE</scope>
    <source>
        <strain evidence="1">Re1</strain>
    </source>
</reference>
<dbReference type="KEGG" id="tep:TepRe1_0551"/>
<dbReference type="Proteomes" id="UP000010802">
    <property type="component" value="Chromosome"/>
</dbReference>
<dbReference type="OrthoDB" id="1887429at2"/>
<accession>F4LVP2</accession>
<sequence>MKRLKLFIAASEDTTDRPGFFQVKYGGEFAARKFLPHLTNFKNNPDFCTKQCYQFRQRFALDFTEDIAKIMLFPSVLPELIDDAQSYLKDAIPAHDILVAVGVHPDILIELIRKAISAGCKAVVIPREDPDWLTTSFVNKLKNMCETKGLEYAFPRPFCSLSKGKFIYINAFIDQFKIGKPKYEVITDEKENVIDVDVKCSSPCGATYHVASGLIGINRENMVDAANRLWHVYPCLSSSHMDPEIADSPMHLAAYINLYAAKDAQKNHEEDSYAN</sequence>
<accession>K7S4P7</accession>
<evidence type="ECO:0000313" key="3">
    <source>
        <dbReference type="Proteomes" id="UP000010802"/>
    </source>
</evidence>
<evidence type="ECO:0008006" key="4">
    <source>
        <dbReference type="Google" id="ProtNLM"/>
    </source>
</evidence>
<keyword evidence="3" id="KW-1185">Reference proteome</keyword>
<gene>
    <name evidence="2" type="ordered locus">TEPIRE1_0601</name>
</gene>
<dbReference type="STRING" id="1209989.TepRe1_0551"/>
<dbReference type="AlphaFoldDB" id="K7S4P7"/>
<name>K7S4P7_TEPAE</name>
<dbReference type="HOGENOM" id="CLU_077076_0_0_9"/>
<reference evidence="2" key="1">
    <citation type="journal article" date="2013" name="Genome Announc.">
        <title>First Genome Sequence of a Syntrophic Acetate-Oxidizing Bacterium, Tepidanaerobacter acetatoxydans Strain Re1.</title>
        <authorList>
            <person name="Manzoor S."/>
            <person name="Bongcam-Rudloff E."/>
            <person name="Schnurer A."/>
            <person name="Muller B."/>
        </authorList>
    </citation>
    <scope>NUCLEOTIDE SEQUENCE</scope>
    <source>
        <strain evidence="2">Re1</strain>
    </source>
</reference>
<dbReference type="Pfam" id="PF02593">
    <property type="entry name" value="DUF166"/>
    <property type="match status" value="1"/>
</dbReference>
<dbReference type="EMBL" id="HF563609">
    <property type="protein sequence ID" value="CCP25292.1"/>
    <property type="molecule type" value="Genomic_DNA"/>
</dbReference>
<proteinExistence type="predicted"/>